<gene>
    <name evidence="2" type="ORF">QRD43_08920</name>
</gene>
<evidence type="ECO:0000313" key="3">
    <source>
        <dbReference type="Proteomes" id="UP001238603"/>
    </source>
</evidence>
<feature type="chain" id="PRO_5046627109" evidence="1">
    <location>
        <begin position="19"/>
        <end position="195"/>
    </location>
</feature>
<feature type="signal peptide" evidence="1">
    <location>
        <begin position="1"/>
        <end position="18"/>
    </location>
</feature>
<evidence type="ECO:0000313" key="2">
    <source>
        <dbReference type="EMBL" id="MDL5032029.1"/>
    </source>
</evidence>
<keyword evidence="3" id="KW-1185">Reference proteome</keyword>
<reference evidence="2 3" key="1">
    <citation type="submission" date="2023-06" db="EMBL/GenBank/DDBJ databases">
        <title>Pelomonas sp. APW6 16S ribosomal RNA gene genome sequencing and assembly.</title>
        <authorList>
            <person name="Woo H."/>
        </authorList>
    </citation>
    <scope>NUCLEOTIDE SEQUENCE [LARGE SCALE GENOMIC DNA]</scope>
    <source>
        <strain evidence="2 3">APW6</strain>
    </source>
</reference>
<evidence type="ECO:0000256" key="1">
    <source>
        <dbReference type="SAM" id="SignalP"/>
    </source>
</evidence>
<keyword evidence="1" id="KW-0732">Signal</keyword>
<comment type="caution">
    <text evidence="2">The sequence shown here is derived from an EMBL/GenBank/DDBJ whole genome shotgun (WGS) entry which is preliminary data.</text>
</comment>
<protein>
    <submittedName>
        <fullName evidence="2">Uncharacterized protein</fullName>
    </submittedName>
</protein>
<dbReference type="EMBL" id="JASVDS010000002">
    <property type="protein sequence ID" value="MDL5032029.1"/>
    <property type="molecule type" value="Genomic_DNA"/>
</dbReference>
<accession>A0ABT7LGP9</accession>
<dbReference type="RefSeq" id="WP_285982132.1">
    <property type="nucleotide sequence ID" value="NZ_JASVDS010000002.1"/>
</dbReference>
<name>A0ABT7LGP9_9BURK</name>
<proteinExistence type="predicted"/>
<sequence>MRKLLLPLFVAVSTHASADVLPPPIGYKPPPPRQTLAVEVQARMGTVQSLPMQLRFPVSGTWPNPERSSTTWPLSNGGCLSLILHDFRDGTVRPTGQLLDESCNAPLGDWLELRADGKPTQFSAMVGVDVLEIQVFVRWVDLNGEGLSALARAELQEEPQLTPAQLQLQLQQRQSLAYRIQMEATDRAWRATRRR</sequence>
<organism evidence="2 3">
    <name type="scientific">Roseateles subflavus</name>
    <dbReference type="NCBI Taxonomy" id="3053353"/>
    <lineage>
        <taxon>Bacteria</taxon>
        <taxon>Pseudomonadati</taxon>
        <taxon>Pseudomonadota</taxon>
        <taxon>Betaproteobacteria</taxon>
        <taxon>Burkholderiales</taxon>
        <taxon>Sphaerotilaceae</taxon>
        <taxon>Roseateles</taxon>
    </lineage>
</organism>
<dbReference type="Proteomes" id="UP001238603">
    <property type="component" value="Unassembled WGS sequence"/>
</dbReference>